<dbReference type="Gene3D" id="1.10.1040.10">
    <property type="entry name" value="N-(1-d-carboxylethyl)-l-norvaline Dehydrogenase, domain 2"/>
    <property type="match status" value="1"/>
</dbReference>
<dbReference type="Pfam" id="PF03446">
    <property type="entry name" value="NAD_binding_2"/>
    <property type="match status" value="1"/>
</dbReference>
<dbReference type="GO" id="GO:0050661">
    <property type="term" value="F:NADP binding"/>
    <property type="evidence" value="ECO:0007669"/>
    <property type="project" value="InterPro"/>
</dbReference>
<comment type="caution">
    <text evidence="4">The sequence shown here is derived from an EMBL/GenBank/DDBJ whole genome shotgun (WGS) entry which is preliminary data.</text>
</comment>
<dbReference type="InterPro" id="IPR013328">
    <property type="entry name" value="6PGD_dom2"/>
</dbReference>
<sequence>MKVSRIAFIGFGEAAKTFISSWNNKAPEIINSFDIKTDNIFTRENKLLEYIDQGVQGTFRPEEAIQGAQLIFSLVTADQAEQALQQIVGSLTEKQIVLDCNSCSPQAKQRLAKLVKAQGAEYIDIAIMAPVLTSQPNIPLYLSGQKADKVAEYLGLLGFDVEVISENVGDASSIKMMRSVMVKGLEALTTECVLAARKSGVEHHVLKSLSHTYPGLELSHLSRYHMERMLNHGQRRHAELKEVATTLHELGMSHSMVEGAMNWHQSLGELNIEASEQPLAQLSDQIIEQLQVEDTESTATKLQNIQ</sequence>
<dbReference type="GO" id="GO:0016491">
    <property type="term" value="F:oxidoreductase activity"/>
    <property type="evidence" value="ECO:0007669"/>
    <property type="project" value="UniProtKB-KW"/>
</dbReference>
<protein>
    <submittedName>
        <fullName evidence="4">NAD(P)-dependent oxidoreductase</fullName>
    </submittedName>
</protein>
<dbReference type="Pfam" id="PF09130">
    <property type="entry name" value="DUF1932"/>
    <property type="match status" value="1"/>
</dbReference>
<evidence type="ECO:0000256" key="1">
    <source>
        <dbReference type="ARBA" id="ARBA00023002"/>
    </source>
</evidence>
<reference evidence="4 5" key="1">
    <citation type="submission" date="2019-09" db="EMBL/GenBank/DDBJ databases">
        <title>Whole genome sequence of Vibrio fortis.</title>
        <authorList>
            <person name="Das S.K."/>
        </authorList>
    </citation>
    <scope>NUCLEOTIDE SEQUENCE [LARGE SCALE GENOMIC DNA]</scope>
    <source>
        <strain evidence="4 5">AN60</strain>
    </source>
</reference>
<dbReference type="SUPFAM" id="SSF48179">
    <property type="entry name" value="6-phosphogluconate dehydrogenase C-terminal domain-like"/>
    <property type="match status" value="1"/>
</dbReference>
<feature type="domain" description="6-phosphogluconate dehydrogenase NADP-binding" evidence="2">
    <location>
        <begin position="43"/>
        <end position="126"/>
    </location>
</feature>
<organism evidence="4 5">
    <name type="scientific">Vibrio fortis</name>
    <dbReference type="NCBI Taxonomy" id="212667"/>
    <lineage>
        <taxon>Bacteria</taxon>
        <taxon>Pseudomonadati</taxon>
        <taxon>Pseudomonadota</taxon>
        <taxon>Gammaproteobacteria</taxon>
        <taxon>Vibrionales</taxon>
        <taxon>Vibrionaceae</taxon>
        <taxon>Vibrio</taxon>
    </lineage>
</organism>
<dbReference type="SUPFAM" id="SSF51735">
    <property type="entry name" value="NAD(P)-binding Rossmann-fold domains"/>
    <property type="match status" value="1"/>
</dbReference>
<evidence type="ECO:0000259" key="3">
    <source>
        <dbReference type="Pfam" id="PF09130"/>
    </source>
</evidence>
<feature type="domain" description="Phosphogluconate dehydrogenase NAD-binding putative C-terminal" evidence="3">
    <location>
        <begin position="196"/>
        <end position="266"/>
    </location>
</feature>
<keyword evidence="1" id="KW-0560">Oxidoreductase</keyword>
<dbReference type="Proteomes" id="UP000326789">
    <property type="component" value="Unassembled WGS sequence"/>
</dbReference>
<evidence type="ECO:0000259" key="2">
    <source>
        <dbReference type="Pfam" id="PF03446"/>
    </source>
</evidence>
<dbReference type="InterPro" id="IPR015814">
    <property type="entry name" value="Pgluconate_DH_NAD-bd_C"/>
</dbReference>
<gene>
    <name evidence="4" type="ORF">F2P58_00225</name>
</gene>
<evidence type="ECO:0000313" key="5">
    <source>
        <dbReference type="Proteomes" id="UP000326789"/>
    </source>
</evidence>
<dbReference type="EMBL" id="VWSE01000002">
    <property type="protein sequence ID" value="KAB0292106.1"/>
    <property type="molecule type" value="Genomic_DNA"/>
</dbReference>
<dbReference type="InterPro" id="IPR036291">
    <property type="entry name" value="NAD(P)-bd_dom_sf"/>
</dbReference>
<dbReference type="RefSeq" id="WP_150868299.1">
    <property type="nucleotide sequence ID" value="NZ_VWSE01000002.1"/>
</dbReference>
<evidence type="ECO:0000313" key="4">
    <source>
        <dbReference type="EMBL" id="KAB0292106.1"/>
    </source>
</evidence>
<accession>A0A5N3RC80</accession>
<dbReference type="AlphaFoldDB" id="A0A5N3RC80"/>
<dbReference type="InterPro" id="IPR006115">
    <property type="entry name" value="6PGDH_NADP-bd"/>
</dbReference>
<name>A0A5N3RC80_9VIBR</name>
<dbReference type="Gene3D" id="3.40.50.720">
    <property type="entry name" value="NAD(P)-binding Rossmann-like Domain"/>
    <property type="match status" value="1"/>
</dbReference>
<proteinExistence type="predicted"/>
<dbReference type="InterPro" id="IPR008927">
    <property type="entry name" value="6-PGluconate_DH-like_C_sf"/>
</dbReference>